<proteinExistence type="predicted"/>
<feature type="transmembrane region" description="Helical" evidence="2">
    <location>
        <begin position="150"/>
        <end position="169"/>
    </location>
</feature>
<feature type="transmembrane region" description="Helical" evidence="2">
    <location>
        <begin position="12"/>
        <end position="29"/>
    </location>
</feature>
<dbReference type="KEGG" id="olu:OSTLU_31943"/>
<organism evidence="3 4">
    <name type="scientific">Ostreococcus lucimarinus (strain CCE9901)</name>
    <dbReference type="NCBI Taxonomy" id="436017"/>
    <lineage>
        <taxon>Eukaryota</taxon>
        <taxon>Viridiplantae</taxon>
        <taxon>Chlorophyta</taxon>
        <taxon>Mamiellophyceae</taxon>
        <taxon>Mamiellales</taxon>
        <taxon>Bathycoccaceae</taxon>
        <taxon>Ostreococcus</taxon>
    </lineage>
</organism>
<evidence type="ECO:0000313" key="3">
    <source>
        <dbReference type="EMBL" id="ABO96637.1"/>
    </source>
</evidence>
<keyword evidence="2" id="KW-1133">Transmembrane helix</keyword>
<dbReference type="OrthoDB" id="10574850at2759"/>
<dbReference type="OMA" id="ISKELHM"/>
<keyword evidence="2" id="KW-0472">Membrane</keyword>
<reference evidence="3 4" key="1">
    <citation type="journal article" date="2007" name="Proc. Natl. Acad. Sci. U.S.A.">
        <title>The tiny eukaryote Ostreococcus provides genomic insights into the paradox of plankton speciation.</title>
        <authorList>
            <person name="Palenik B."/>
            <person name="Grimwood J."/>
            <person name="Aerts A."/>
            <person name="Rouze P."/>
            <person name="Salamov A."/>
            <person name="Putnam N."/>
            <person name="Dupont C."/>
            <person name="Jorgensen R."/>
            <person name="Derelle E."/>
            <person name="Rombauts S."/>
            <person name="Zhou K."/>
            <person name="Otillar R."/>
            <person name="Merchant S.S."/>
            <person name="Podell S."/>
            <person name="Gaasterland T."/>
            <person name="Napoli C."/>
            <person name="Gendler K."/>
            <person name="Manuell A."/>
            <person name="Tai V."/>
            <person name="Vallon O."/>
            <person name="Piganeau G."/>
            <person name="Jancek S."/>
            <person name="Heijde M."/>
            <person name="Jabbari K."/>
            <person name="Bowler C."/>
            <person name="Lohr M."/>
            <person name="Robbens S."/>
            <person name="Werner G."/>
            <person name="Dubchak I."/>
            <person name="Pazour G.J."/>
            <person name="Ren Q."/>
            <person name="Paulsen I."/>
            <person name="Delwiche C."/>
            <person name="Schmutz J."/>
            <person name="Rokhsar D."/>
            <person name="Van de Peer Y."/>
            <person name="Moreau H."/>
            <person name="Grigoriev I.V."/>
        </authorList>
    </citation>
    <scope>NUCLEOTIDE SEQUENCE [LARGE SCALE GENOMIC DNA]</scope>
    <source>
        <strain evidence="3 4">CCE9901</strain>
    </source>
</reference>
<name>A4RY90_OSTLU</name>
<dbReference type="Gramene" id="ABO96637">
    <property type="protein sequence ID" value="ABO96637"/>
    <property type="gene ID" value="OSTLU_31943"/>
</dbReference>
<keyword evidence="4" id="KW-1185">Reference proteome</keyword>
<dbReference type="Proteomes" id="UP000001568">
    <property type="component" value="Chromosome 6"/>
</dbReference>
<evidence type="ECO:0000256" key="1">
    <source>
        <dbReference type="SAM" id="MobiDB-lite"/>
    </source>
</evidence>
<gene>
    <name evidence="3" type="ORF">OSTLU_31943</name>
</gene>
<feature type="transmembrane region" description="Helical" evidence="2">
    <location>
        <begin position="60"/>
        <end position="78"/>
    </location>
</feature>
<feature type="transmembrane region" description="Helical" evidence="2">
    <location>
        <begin position="125"/>
        <end position="144"/>
    </location>
</feature>
<dbReference type="RefSeq" id="XP_001418344.1">
    <property type="nucleotide sequence ID" value="XM_001418307.1"/>
</dbReference>
<evidence type="ECO:0000256" key="2">
    <source>
        <dbReference type="SAM" id="Phobius"/>
    </source>
</evidence>
<keyword evidence="2" id="KW-0812">Transmembrane</keyword>
<evidence type="ECO:0000313" key="4">
    <source>
        <dbReference type="Proteomes" id="UP000001568"/>
    </source>
</evidence>
<sequence length="607" mass="67844">MSPGHGLNVRRFYMWIYFMVALTLENYLMCRGVRVQGVAHVTLNDTQDPSLFLKGLYTRYLPLATIIDYVILIGFFRIDVHGRPMHDFEDAGILIRHVVKSVMRHPAVTLNIVGYKYSGHSFDPAQIVTLLVAPPLVAMALISAMERFKAALACCVLNFILYPTFYVGLDNIAPIYRGIRMHFSVKGWVVATLAPLALRYHLNAMSRVTAYLRGRLSLSLVATGLDAFAVRRGLLFKAWRRATDKYLLGKDTQKSDLSEFKMRSSSTLGISVQEVAHISKELHMSVQEMRAHMDGVRVAFKPKQTNRQKESMKRQLTEFAELFTDEVNASPSKSVDVDFSAQEVWLRGIELINTPNGEFAMFLKKLQSTSSNECVTQVDVFTRNQRDTFARVQGPLKFMHVGTQSTQAVAPCIVGSSAVAVAVGSARAITFIGRRLNESDMTVRVGSGSTRPAMGGRPMKRLQAATRPRREARKMIDVELITNLNDADLHAVSERSDDFETYEVTISVLSTASRQLKEQGHFVFQASNETNGTSQVFPIIASSHVEMVTELNRHFGLRPIRSSERIFLLAVGHALAGEYSRDVVGRLIRVAYGQELTHLAAALMEFA</sequence>
<protein>
    <submittedName>
        <fullName evidence="3">Uncharacterized protein</fullName>
    </submittedName>
</protein>
<dbReference type="GeneID" id="5002265"/>
<dbReference type="HOGENOM" id="CLU_450092_0_0_1"/>
<feature type="region of interest" description="Disordered" evidence="1">
    <location>
        <begin position="444"/>
        <end position="468"/>
    </location>
</feature>
<dbReference type="EMBL" id="CP000586">
    <property type="protein sequence ID" value="ABO96637.1"/>
    <property type="molecule type" value="Genomic_DNA"/>
</dbReference>
<accession>A4RY90</accession>
<dbReference type="AlphaFoldDB" id="A4RY90"/>